<gene>
    <name evidence="10" type="primary">AGO3_2</name>
    <name evidence="10" type="ORF">Bhyg_07522</name>
</gene>
<organism evidence="10 11">
    <name type="scientific">Pseudolycoriella hygida</name>
    <dbReference type="NCBI Taxonomy" id="35572"/>
    <lineage>
        <taxon>Eukaryota</taxon>
        <taxon>Metazoa</taxon>
        <taxon>Ecdysozoa</taxon>
        <taxon>Arthropoda</taxon>
        <taxon>Hexapoda</taxon>
        <taxon>Insecta</taxon>
        <taxon>Pterygota</taxon>
        <taxon>Neoptera</taxon>
        <taxon>Endopterygota</taxon>
        <taxon>Diptera</taxon>
        <taxon>Nematocera</taxon>
        <taxon>Sciaroidea</taxon>
        <taxon>Sciaridae</taxon>
        <taxon>Pseudolycoriella</taxon>
    </lineage>
</organism>
<dbReference type="InterPro" id="IPR012337">
    <property type="entry name" value="RNaseH-like_sf"/>
</dbReference>
<dbReference type="GO" id="GO:0004521">
    <property type="term" value="F:RNA endonuclease activity"/>
    <property type="evidence" value="ECO:0007669"/>
    <property type="project" value="UniProtKB-ARBA"/>
</dbReference>
<proteinExistence type="inferred from homology"/>
<keyword evidence="3" id="KW-0963">Cytoplasm</keyword>
<comment type="caution">
    <text evidence="10">The sequence shown here is derived from an EMBL/GenBank/DDBJ whole genome shotgun (WGS) entry which is preliminary data.</text>
</comment>
<feature type="compositionally biased region" description="Polar residues" evidence="7">
    <location>
        <begin position="22"/>
        <end position="38"/>
    </location>
</feature>
<feature type="domain" description="Piwi" evidence="9">
    <location>
        <begin position="597"/>
        <end position="743"/>
    </location>
</feature>
<evidence type="ECO:0000259" key="9">
    <source>
        <dbReference type="PROSITE" id="PS50822"/>
    </source>
</evidence>
<evidence type="ECO:0000256" key="3">
    <source>
        <dbReference type="ARBA" id="ARBA00022490"/>
    </source>
</evidence>
<dbReference type="Gene3D" id="3.40.50.2300">
    <property type="match status" value="1"/>
</dbReference>
<sequence length="743" mass="84486">MNFNQQRPVGRGALLKKLASISPLSDESQRNISSSTSDEFLKDPNRTSSSESQDISYYSASSSSSSNGRTQGRGQLLQRLRHAQESMSNDAFKLDTPPKYGSGRGNMLKILNEVNKSTGNTNNDRAQNISNLFGNLSVERVVNKEEEPVIRKGTKGKEIQVMTNYLQLHLDSSKGVFEYEVGFRPAVHATKLRHVLLNQHKTIIGNTSIFDGVILYLPTKISNMTEVISQSPTDGASYHMTIIFKRKMKMTDCKQLYNLLFDKVMKKLEYVRYGRKKFDPTAPKIIPQHKLEVWPGYVTSVEEYEDGVMLNLDVSHRLLCQSTVLELLTKIFISDKENLRQLALSALLGSVILTRYNNRTYRIDDIDWNSSPTNTFLMNNREISYIEYYKSQYGIEIVDASQPLLISREERRVAGKDEKETITFCLIPEICYLTGITDALRSDKKVMRDIATITRVTPEQRMFAYRKFCNNVNNSPDAKQILHNWGLSLGEPRKLLGRQLNNETIFFGNGQCVADRGDFNKYVNTHNMLNVIDLKSWLVLNTNKDKNVTRSFIELMERNARPMGMNVCPPRVITLTDDKPESYVQALRKCINSSLQIIVTICPTNRDDRYAAIKKICCAELPIPTQVINARTLSNDAKNRAIVQKIALQMNCKMGGSLWAVKIPLNNVMICGIDTYHDTKKKQNSVSAFIASINPTFTKWFSRAIIQSQKEELLNGLCQSLFASLSEYYKANGMYPDKIIVFR</sequence>
<feature type="domain" description="PAZ" evidence="8">
    <location>
        <begin position="323"/>
        <end position="435"/>
    </location>
</feature>
<name>A0A9Q0S418_9DIPT</name>
<evidence type="ECO:0000256" key="2">
    <source>
        <dbReference type="ARBA" id="ARBA00022473"/>
    </source>
</evidence>
<reference evidence="10" key="1">
    <citation type="submission" date="2022-07" db="EMBL/GenBank/DDBJ databases">
        <authorList>
            <person name="Trinca V."/>
            <person name="Uliana J.V.C."/>
            <person name="Torres T.T."/>
            <person name="Ward R.J."/>
            <person name="Monesi N."/>
        </authorList>
    </citation>
    <scope>NUCLEOTIDE SEQUENCE</scope>
    <source>
        <strain evidence="10">HSMRA1968</strain>
        <tissue evidence="10">Whole embryos</tissue>
    </source>
</reference>
<feature type="region of interest" description="Disordered" evidence="7">
    <location>
        <begin position="20"/>
        <end position="73"/>
    </location>
</feature>
<dbReference type="CDD" id="cd02845">
    <property type="entry name" value="PAZ_piwi_like"/>
    <property type="match status" value="1"/>
</dbReference>
<protein>
    <submittedName>
        <fullName evidence="10">Protein argonaute-3</fullName>
    </submittedName>
</protein>
<dbReference type="Pfam" id="PF02171">
    <property type="entry name" value="Piwi"/>
    <property type="match status" value="1"/>
</dbReference>
<keyword evidence="5" id="KW-0943">RNA-mediated gene silencing</keyword>
<comment type="subcellular location">
    <subcellularLocation>
        <location evidence="1">Cytoplasm</location>
    </subcellularLocation>
</comment>
<dbReference type="FunFam" id="2.170.260.10:FF:000003">
    <property type="entry name" value="Piwi-like RNA-mediated gene silencing 2"/>
    <property type="match status" value="1"/>
</dbReference>
<feature type="compositionally biased region" description="Low complexity" evidence="7">
    <location>
        <begin position="48"/>
        <end position="66"/>
    </location>
</feature>
<evidence type="ECO:0000313" key="11">
    <source>
        <dbReference type="Proteomes" id="UP001151699"/>
    </source>
</evidence>
<dbReference type="SUPFAM" id="SSF53098">
    <property type="entry name" value="Ribonuclease H-like"/>
    <property type="match status" value="1"/>
</dbReference>
<evidence type="ECO:0000313" key="10">
    <source>
        <dbReference type="EMBL" id="KAJ6642570.1"/>
    </source>
</evidence>
<dbReference type="InterPro" id="IPR003165">
    <property type="entry name" value="Piwi"/>
</dbReference>
<dbReference type="InterPro" id="IPR036397">
    <property type="entry name" value="RNaseH_sf"/>
</dbReference>
<dbReference type="PROSITE" id="PS50822">
    <property type="entry name" value="PIWI"/>
    <property type="match status" value="1"/>
</dbReference>
<dbReference type="AlphaFoldDB" id="A0A9Q0S418"/>
<keyword evidence="4" id="KW-0694">RNA-binding</keyword>
<evidence type="ECO:0000259" key="8">
    <source>
        <dbReference type="PROSITE" id="PS50821"/>
    </source>
</evidence>
<keyword evidence="2" id="KW-0217">Developmental protein</keyword>
<dbReference type="PROSITE" id="PS50821">
    <property type="entry name" value="PAZ"/>
    <property type="match status" value="1"/>
</dbReference>
<accession>A0A9Q0S418</accession>
<evidence type="ECO:0000256" key="4">
    <source>
        <dbReference type="ARBA" id="ARBA00022884"/>
    </source>
</evidence>
<dbReference type="GO" id="GO:0035194">
    <property type="term" value="P:regulatory ncRNA-mediated post-transcriptional gene silencing"/>
    <property type="evidence" value="ECO:0007669"/>
    <property type="project" value="UniProtKB-ARBA"/>
</dbReference>
<dbReference type="SMART" id="SM00949">
    <property type="entry name" value="PAZ"/>
    <property type="match status" value="1"/>
</dbReference>
<keyword evidence="11" id="KW-1185">Reference proteome</keyword>
<dbReference type="Pfam" id="PF02170">
    <property type="entry name" value="PAZ"/>
    <property type="match status" value="1"/>
</dbReference>
<dbReference type="PANTHER" id="PTHR22891">
    <property type="entry name" value="EUKARYOTIC TRANSLATION INITIATION FACTOR 2C"/>
    <property type="match status" value="1"/>
</dbReference>
<dbReference type="GO" id="GO:0061157">
    <property type="term" value="P:mRNA destabilization"/>
    <property type="evidence" value="ECO:0007669"/>
    <property type="project" value="UniProtKB-ARBA"/>
</dbReference>
<evidence type="ECO:0000256" key="7">
    <source>
        <dbReference type="SAM" id="MobiDB-lite"/>
    </source>
</evidence>
<dbReference type="GO" id="GO:0034587">
    <property type="term" value="P:piRNA processing"/>
    <property type="evidence" value="ECO:0007669"/>
    <property type="project" value="UniProtKB-ARBA"/>
</dbReference>
<comment type="similarity">
    <text evidence="6">Belongs to the argonaute family. Piwi subfamily.</text>
</comment>
<dbReference type="Gene3D" id="3.30.420.10">
    <property type="entry name" value="Ribonuclease H-like superfamily/Ribonuclease H"/>
    <property type="match status" value="1"/>
</dbReference>
<evidence type="ECO:0000256" key="6">
    <source>
        <dbReference type="ARBA" id="ARBA00038291"/>
    </source>
</evidence>
<dbReference type="Gene3D" id="2.170.260.10">
    <property type="entry name" value="paz domain"/>
    <property type="match status" value="1"/>
</dbReference>
<evidence type="ECO:0000256" key="5">
    <source>
        <dbReference type="ARBA" id="ARBA00023158"/>
    </source>
</evidence>
<dbReference type="EMBL" id="WJQU01000002">
    <property type="protein sequence ID" value="KAJ6642570.1"/>
    <property type="molecule type" value="Genomic_DNA"/>
</dbReference>
<dbReference type="OrthoDB" id="445936at2759"/>
<dbReference type="SMART" id="SM00950">
    <property type="entry name" value="Piwi"/>
    <property type="match status" value="1"/>
</dbReference>
<dbReference type="InterPro" id="IPR003100">
    <property type="entry name" value="PAZ_dom"/>
</dbReference>
<evidence type="ECO:0000256" key="1">
    <source>
        <dbReference type="ARBA" id="ARBA00004496"/>
    </source>
</evidence>
<dbReference type="GO" id="GO:0043186">
    <property type="term" value="C:P granule"/>
    <property type="evidence" value="ECO:0007669"/>
    <property type="project" value="UniProtKB-ARBA"/>
</dbReference>
<dbReference type="Proteomes" id="UP001151699">
    <property type="component" value="Chromosome B"/>
</dbReference>
<dbReference type="Pfam" id="PF23278">
    <property type="entry name" value="Piwi_N"/>
    <property type="match status" value="1"/>
</dbReference>
<dbReference type="SUPFAM" id="SSF101690">
    <property type="entry name" value="PAZ domain"/>
    <property type="match status" value="1"/>
</dbReference>
<dbReference type="InterPro" id="IPR036085">
    <property type="entry name" value="PAZ_dom_sf"/>
</dbReference>
<dbReference type="GO" id="GO:0003723">
    <property type="term" value="F:RNA binding"/>
    <property type="evidence" value="ECO:0007669"/>
    <property type="project" value="UniProtKB-KW"/>
</dbReference>